<protein>
    <recommendedName>
        <fullName evidence="4">Alpha-1,4-N-acetylglucosaminyltransferase</fullName>
    </recommendedName>
</protein>
<dbReference type="EMBL" id="UYJE01003798">
    <property type="protein sequence ID" value="VDI22519.1"/>
    <property type="molecule type" value="Genomic_DNA"/>
</dbReference>
<gene>
    <name evidence="2" type="ORF">MGAL_10B079203</name>
</gene>
<dbReference type="OrthoDB" id="6150660at2759"/>
<proteinExistence type="predicted"/>
<feature type="transmembrane region" description="Helical" evidence="1">
    <location>
        <begin position="6"/>
        <end position="24"/>
    </location>
</feature>
<dbReference type="PANTHER" id="PTHR46830">
    <property type="entry name" value="TRANSFERASE, PUTATIVE-RELATED"/>
    <property type="match status" value="1"/>
</dbReference>
<name>A0A8B6DR14_MYTGA</name>
<organism evidence="2 3">
    <name type="scientific">Mytilus galloprovincialis</name>
    <name type="common">Mediterranean mussel</name>
    <dbReference type="NCBI Taxonomy" id="29158"/>
    <lineage>
        <taxon>Eukaryota</taxon>
        <taxon>Metazoa</taxon>
        <taxon>Spiralia</taxon>
        <taxon>Lophotrochozoa</taxon>
        <taxon>Mollusca</taxon>
        <taxon>Bivalvia</taxon>
        <taxon>Autobranchia</taxon>
        <taxon>Pteriomorphia</taxon>
        <taxon>Mytilida</taxon>
        <taxon>Mytiloidea</taxon>
        <taxon>Mytilidae</taxon>
        <taxon>Mytilinae</taxon>
        <taxon>Mytilus</taxon>
    </lineage>
</organism>
<dbReference type="SUPFAM" id="SSF53448">
    <property type="entry name" value="Nucleotide-diphospho-sugar transferases"/>
    <property type="match status" value="1"/>
</dbReference>
<evidence type="ECO:0000256" key="1">
    <source>
        <dbReference type="SAM" id="Phobius"/>
    </source>
</evidence>
<reference evidence="2" key="1">
    <citation type="submission" date="2018-11" db="EMBL/GenBank/DDBJ databases">
        <authorList>
            <person name="Alioto T."/>
            <person name="Alioto T."/>
        </authorList>
    </citation>
    <scope>NUCLEOTIDE SEQUENCE</scope>
</reference>
<keyword evidence="1" id="KW-0472">Membrane</keyword>
<evidence type="ECO:0000313" key="2">
    <source>
        <dbReference type="EMBL" id="VDI22519.1"/>
    </source>
</evidence>
<dbReference type="PANTHER" id="PTHR46830:SF1">
    <property type="entry name" value="ALPHA-1,4-N-ACETYLGLUCOSAMINYLTRANSFERASE"/>
    <property type="match status" value="1"/>
</dbReference>
<comment type="caution">
    <text evidence="2">The sequence shown here is derived from an EMBL/GenBank/DDBJ whole genome shotgun (WGS) entry which is preliminary data.</text>
</comment>
<dbReference type="Pfam" id="PF04488">
    <property type="entry name" value="Gly_transf_sug"/>
    <property type="match status" value="1"/>
</dbReference>
<keyword evidence="1" id="KW-1133">Transmembrane helix</keyword>
<dbReference type="AlphaFoldDB" id="A0A8B6DR14"/>
<evidence type="ECO:0008006" key="4">
    <source>
        <dbReference type="Google" id="ProtNLM"/>
    </source>
</evidence>
<dbReference type="InterPro" id="IPR029044">
    <property type="entry name" value="Nucleotide-diphossugar_trans"/>
</dbReference>
<evidence type="ECO:0000313" key="3">
    <source>
        <dbReference type="Proteomes" id="UP000596742"/>
    </source>
</evidence>
<dbReference type="InterPro" id="IPR007577">
    <property type="entry name" value="GlycoTrfase_DXD_sugar-bd_CS"/>
</dbReference>
<keyword evidence="3" id="KW-1185">Reference proteome</keyword>
<keyword evidence="1" id="KW-0812">Transmembrane</keyword>
<sequence>MSCVRVIFALCFVEVFGLLFMIGIKQFGINLELFDARAEQSIFDIRVSDNQKALDVGSSPVRMSNNTALLRDKTYEPKNTTLTNHVHEERTKNQTSFRCPEENSDNWNFNCKVPCANMPDKTNMSEHAQPRINCQTMQPVMELENVTGMEPVQVFPENSECLQTFVMENCHDKEPVPNLVHYIWFSKREMNFYHFLSFLSASRFLDPCLILVHGDHLPFGRYWEYLLTLVPNMVHVKRSPPEDIFGKPFGYIEHKADIARIQALQRFGGIYIDTDEIILRSLDPLRKYPVTLSRAVDYNLSNGLILAERNATFLNIWYSQYKTYDKSQWGYHSTIVPFLLSKKYPDLIHVENKTFVRPSWQQLPLLFEKNFDWSKNYGIHLYIRFYKFTHDFNDIRYLNTTVGSVARHVLYGSKELCEK</sequence>
<dbReference type="Proteomes" id="UP000596742">
    <property type="component" value="Unassembled WGS sequence"/>
</dbReference>
<dbReference type="Gene3D" id="3.90.550.20">
    <property type="match status" value="1"/>
</dbReference>
<accession>A0A8B6DR14</accession>